<dbReference type="GO" id="GO:0005886">
    <property type="term" value="C:plasma membrane"/>
    <property type="evidence" value="ECO:0007669"/>
    <property type="project" value="UniProtKB-SubCell"/>
</dbReference>
<reference evidence="8" key="1">
    <citation type="submission" date="2016-07" db="EMBL/GenBank/DDBJ databases">
        <title>Microvirga ossetica sp. nov. a new species of rhizobia isolated from root nodules of the legume species Vicia alpestris Steven originated from North Ossetia region in the Caucasus.</title>
        <authorList>
            <person name="Safronova V.I."/>
            <person name="Kuznetsova I.G."/>
            <person name="Sazanova A.L."/>
            <person name="Belimov A."/>
            <person name="Andronov E."/>
            <person name="Osledkin Y.S."/>
            <person name="Onishchuk O.P."/>
            <person name="Kurchak O.N."/>
            <person name="Shaposhnikov A.I."/>
            <person name="Willems A."/>
            <person name="Tikhonovich I.A."/>
        </authorList>
    </citation>
    <scope>NUCLEOTIDE SEQUENCE [LARGE SCALE GENOMIC DNA]</scope>
    <source>
        <strain evidence="8">V5/3M</strain>
    </source>
</reference>
<keyword evidence="3" id="KW-1003">Cell membrane</keyword>
<evidence type="ECO:0000256" key="7">
    <source>
        <dbReference type="RuleBase" id="RU362048"/>
    </source>
</evidence>
<organism evidence="8">
    <name type="scientific">Microvirga ossetica</name>
    <dbReference type="NCBI Taxonomy" id="1882682"/>
    <lineage>
        <taxon>Bacteria</taxon>
        <taxon>Pseudomonadati</taxon>
        <taxon>Pseudomonadota</taxon>
        <taxon>Alphaproteobacteria</taxon>
        <taxon>Hyphomicrobiales</taxon>
        <taxon>Methylobacteriaceae</taxon>
        <taxon>Microvirga</taxon>
    </lineage>
</organism>
<dbReference type="PANTHER" id="PTHR33508">
    <property type="entry name" value="UPF0056 MEMBRANE PROTEIN YHCE"/>
    <property type="match status" value="1"/>
</dbReference>
<feature type="transmembrane region" description="Helical" evidence="7">
    <location>
        <begin position="177"/>
        <end position="200"/>
    </location>
</feature>
<dbReference type="NCBIfam" id="TIGR00427">
    <property type="entry name" value="NAAT family transporter"/>
    <property type="match status" value="1"/>
</dbReference>
<keyword evidence="4 7" id="KW-0812">Transmembrane</keyword>
<accession>A0A1B2EKK9</accession>
<dbReference type="EMBL" id="CP016616">
    <property type="protein sequence ID" value="ANY80524.1"/>
    <property type="molecule type" value="Genomic_DNA"/>
</dbReference>
<feature type="transmembrane region" description="Helical" evidence="7">
    <location>
        <begin position="114"/>
        <end position="138"/>
    </location>
</feature>
<keyword evidence="6 7" id="KW-0472">Membrane</keyword>
<dbReference type="InterPro" id="IPR002771">
    <property type="entry name" value="Multi_antbiot-R_MarC"/>
</dbReference>
<dbReference type="OrthoDB" id="21094at2"/>
<feature type="transmembrane region" description="Helical" evidence="7">
    <location>
        <begin position="66"/>
        <end position="87"/>
    </location>
</feature>
<evidence type="ECO:0000256" key="2">
    <source>
        <dbReference type="ARBA" id="ARBA00009784"/>
    </source>
</evidence>
<evidence type="ECO:0000256" key="1">
    <source>
        <dbReference type="ARBA" id="ARBA00004651"/>
    </source>
</evidence>
<dbReference type="Pfam" id="PF01914">
    <property type="entry name" value="MarC"/>
    <property type="match status" value="1"/>
</dbReference>
<name>A0A1B2EKK9_9HYPH</name>
<evidence type="ECO:0000256" key="3">
    <source>
        <dbReference type="ARBA" id="ARBA00022475"/>
    </source>
</evidence>
<evidence type="ECO:0000256" key="4">
    <source>
        <dbReference type="ARBA" id="ARBA00022692"/>
    </source>
</evidence>
<keyword evidence="5 7" id="KW-1133">Transmembrane helix</keyword>
<evidence type="ECO:0000256" key="6">
    <source>
        <dbReference type="ARBA" id="ARBA00023136"/>
    </source>
</evidence>
<comment type="subcellular location">
    <subcellularLocation>
        <location evidence="1 7">Cell membrane</location>
        <topology evidence="1 7">Multi-pass membrane protein</topology>
    </subcellularLocation>
</comment>
<feature type="transmembrane region" description="Helical" evidence="7">
    <location>
        <begin position="6"/>
        <end position="29"/>
    </location>
</feature>
<evidence type="ECO:0000313" key="8">
    <source>
        <dbReference type="EMBL" id="ANY80524.1"/>
    </source>
</evidence>
<dbReference type="AlphaFoldDB" id="A0A1B2EKK9"/>
<evidence type="ECO:0000256" key="5">
    <source>
        <dbReference type="ARBA" id="ARBA00022989"/>
    </source>
</evidence>
<dbReference type="PANTHER" id="PTHR33508:SF1">
    <property type="entry name" value="UPF0056 MEMBRANE PROTEIN YHCE"/>
    <property type="match status" value="1"/>
</dbReference>
<comment type="similarity">
    <text evidence="2 7">Belongs to the UPF0056 (MarC) family.</text>
</comment>
<feature type="transmembrane region" description="Helical" evidence="7">
    <location>
        <begin position="41"/>
        <end position="60"/>
    </location>
</feature>
<dbReference type="KEGG" id="moc:BB934_21720"/>
<gene>
    <name evidence="8" type="ORF">BB934_21720</name>
</gene>
<feature type="transmembrane region" description="Helical" evidence="7">
    <location>
        <begin position="144"/>
        <end position="165"/>
    </location>
</feature>
<sequence>MLLDYISAALVTLLVTLDPVALAPIFVSLTRGMNAAERRRVSMRACLIAFGILAFFGLGGEVLLRLLGVGIPAFRISGGLLLFWIAFEMVFERRNERKQHTADIAITEDHIRNVAAFPLAIPLMAGPGAITAVILLAGRAGGNLAYLSSLLILIALGIVSCFAVFSAAERVARWLGVTGNVVLTRLLGVILAGLAVQFIIDGVLALNRMPAV</sequence>
<proteinExistence type="inferred from homology"/>
<dbReference type="RefSeq" id="WP_099511518.1">
    <property type="nucleotide sequence ID" value="NZ_CP016616.1"/>
</dbReference>
<protein>
    <recommendedName>
        <fullName evidence="7">UPF0056 membrane protein</fullName>
    </recommendedName>
</protein>